<dbReference type="PANTHER" id="PTHR19143">
    <property type="entry name" value="FIBRINOGEN/TENASCIN/ANGIOPOEITIN"/>
    <property type="match status" value="1"/>
</dbReference>
<keyword evidence="1" id="KW-0245">EGF-like domain</keyword>
<dbReference type="SMART" id="SM00186">
    <property type="entry name" value="FBG"/>
    <property type="match status" value="1"/>
</dbReference>
<dbReference type="PROSITE" id="PS51406">
    <property type="entry name" value="FIBRINOGEN_C_2"/>
    <property type="match status" value="1"/>
</dbReference>
<dbReference type="Gene3D" id="2.10.25.10">
    <property type="entry name" value="Laminin"/>
    <property type="match status" value="1"/>
</dbReference>
<dbReference type="InterPro" id="IPR036056">
    <property type="entry name" value="Fibrinogen-like_C"/>
</dbReference>
<dbReference type="Pfam" id="PF00147">
    <property type="entry name" value="Fibrinogen_C"/>
    <property type="match status" value="1"/>
</dbReference>
<keyword evidence="6" id="KW-1185">Reference proteome</keyword>
<gene>
    <name evidence="5" type="ORF">BSL78_10472</name>
</gene>
<dbReference type="InterPro" id="IPR050373">
    <property type="entry name" value="Fibrinogen_C-term_domain"/>
</dbReference>
<dbReference type="InterPro" id="IPR014716">
    <property type="entry name" value="Fibrinogen_a/b/g_C_1"/>
</dbReference>
<keyword evidence="2" id="KW-1015">Disulfide bond</keyword>
<feature type="signal peptide" evidence="3">
    <location>
        <begin position="1"/>
        <end position="22"/>
    </location>
</feature>
<dbReference type="InterPro" id="IPR000742">
    <property type="entry name" value="EGF"/>
</dbReference>
<organism evidence="5 6">
    <name type="scientific">Stichopus japonicus</name>
    <name type="common">Sea cucumber</name>
    <dbReference type="NCBI Taxonomy" id="307972"/>
    <lineage>
        <taxon>Eukaryota</taxon>
        <taxon>Metazoa</taxon>
        <taxon>Echinodermata</taxon>
        <taxon>Eleutherozoa</taxon>
        <taxon>Echinozoa</taxon>
        <taxon>Holothuroidea</taxon>
        <taxon>Aspidochirotacea</taxon>
        <taxon>Aspidochirotida</taxon>
        <taxon>Stichopodidae</taxon>
        <taxon>Apostichopus</taxon>
    </lineage>
</organism>
<dbReference type="InterPro" id="IPR002181">
    <property type="entry name" value="Fibrinogen_a/b/g_C_dom"/>
</dbReference>
<evidence type="ECO:0000256" key="1">
    <source>
        <dbReference type="ARBA" id="ARBA00022536"/>
    </source>
</evidence>
<dbReference type="Pfam" id="PF12947">
    <property type="entry name" value="EGF_3"/>
    <property type="match status" value="1"/>
</dbReference>
<evidence type="ECO:0000259" key="4">
    <source>
        <dbReference type="PROSITE" id="PS51406"/>
    </source>
</evidence>
<dbReference type="STRING" id="307972.A0A2G8KXB4"/>
<dbReference type="PROSITE" id="PS01186">
    <property type="entry name" value="EGF_2"/>
    <property type="match status" value="1"/>
</dbReference>
<feature type="domain" description="Fibrinogen C-terminal" evidence="4">
    <location>
        <begin position="171"/>
        <end position="318"/>
    </location>
</feature>
<comment type="caution">
    <text evidence="5">The sequence shown here is derived from an EMBL/GenBank/DDBJ whole genome shotgun (WGS) entry which is preliminary data.</text>
</comment>
<protein>
    <recommendedName>
        <fullName evidence="4">Fibrinogen C-terminal domain-containing protein</fullName>
    </recommendedName>
</protein>
<dbReference type="AlphaFoldDB" id="A0A2G8KXB4"/>
<sequence>MNETKYFKLLLTMLIFCDVGQAGNLCDFEAMFPCEGKHCLSYQEEDATTKQSTTSPPISTLSSCLTLRCPHLKQPRRAPPHRQLKAPLSQSTRLVYQPRLSAYVVSCDATMMTMKWSAGGFYVNPNCTRMAHCINGSVTWDDKYSCSLNAQCEEQNNVRQCYCKAGYHGDGKTCLQLTDCEDVYTAGFNESGIYTIKPTVGPGSPFLVYCNMADGGGWTVFQRRVNGSVDFYRNWTSYKEGFGQIVHEFWMCNDKLYYITNQDNYQIRIDLVDREGTPYFAEYDSFRINDEIDKYRLSAVGTYNGTAGVEQPLCELNK</sequence>
<evidence type="ECO:0000256" key="2">
    <source>
        <dbReference type="ARBA" id="ARBA00023157"/>
    </source>
</evidence>
<dbReference type="GO" id="GO:0005615">
    <property type="term" value="C:extracellular space"/>
    <property type="evidence" value="ECO:0007669"/>
    <property type="project" value="TreeGrafter"/>
</dbReference>
<dbReference type="SUPFAM" id="SSF56496">
    <property type="entry name" value="Fibrinogen C-terminal domain-like"/>
    <property type="match status" value="1"/>
</dbReference>
<name>A0A2G8KXB4_STIJA</name>
<reference evidence="5 6" key="1">
    <citation type="journal article" date="2017" name="PLoS Biol.">
        <title>The sea cucumber genome provides insights into morphological evolution and visceral regeneration.</title>
        <authorList>
            <person name="Zhang X."/>
            <person name="Sun L."/>
            <person name="Yuan J."/>
            <person name="Sun Y."/>
            <person name="Gao Y."/>
            <person name="Zhang L."/>
            <person name="Li S."/>
            <person name="Dai H."/>
            <person name="Hamel J.F."/>
            <person name="Liu C."/>
            <person name="Yu Y."/>
            <person name="Liu S."/>
            <person name="Lin W."/>
            <person name="Guo K."/>
            <person name="Jin S."/>
            <person name="Xu P."/>
            <person name="Storey K.B."/>
            <person name="Huan P."/>
            <person name="Zhang T."/>
            <person name="Zhou Y."/>
            <person name="Zhang J."/>
            <person name="Lin C."/>
            <person name="Li X."/>
            <person name="Xing L."/>
            <person name="Huo D."/>
            <person name="Sun M."/>
            <person name="Wang L."/>
            <person name="Mercier A."/>
            <person name="Li F."/>
            <person name="Yang H."/>
            <person name="Xiang J."/>
        </authorList>
    </citation>
    <scope>NUCLEOTIDE SEQUENCE [LARGE SCALE GENOMIC DNA]</scope>
    <source>
        <strain evidence="5">Shaxun</strain>
        <tissue evidence="5">Muscle</tissue>
    </source>
</reference>
<evidence type="ECO:0000313" key="5">
    <source>
        <dbReference type="EMBL" id="PIK52656.1"/>
    </source>
</evidence>
<dbReference type="NCBIfam" id="NF040941">
    <property type="entry name" value="GGGWT_bact"/>
    <property type="match status" value="1"/>
</dbReference>
<dbReference type="EMBL" id="MRZV01000319">
    <property type="protein sequence ID" value="PIK52656.1"/>
    <property type="molecule type" value="Genomic_DNA"/>
</dbReference>
<feature type="chain" id="PRO_5013587152" description="Fibrinogen C-terminal domain-containing protein" evidence="3">
    <location>
        <begin position="23"/>
        <end position="318"/>
    </location>
</feature>
<evidence type="ECO:0000313" key="6">
    <source>
        <dbReference type="Proteomes" id="UP000230750"/>
    </source>
</evidence>
<proteinExistence type="predicted"/>
<evidence type="ECO:0000256" key="3">
    <source>
        <dbReference type="SAM" id="SignalP"/>
    </source>
</evidence>
<dbReference type="InterPro" id="IPR024731">
    <property type="entry name" value="NELL2-like_EGF"/>
</dbReference>
<dbReference type="Proteomes" id="UP000230750">
    <property type="component" value="Unassembled WGS sequence"/>
</dbReference>
<dbReference type="Gene3D" id="3.90.215.10">
    <property type="entry name" value="Gamma Fibrinogen, chain A, domain 1"/>
    <property type="match status" value="1"/>
</dbReference>
<accession>A0A2G8KXB4</accession>
<keyword evidence="3" id="KW-0732">Signal</keyword>